<dbReference type="GeneID" id="98065717"/>
<accession>A0AAX0WYK0</accession>
<gene>
    <name evidence="1" type="ORF">A6J39_012365</name>
</gene>
<reference evidence="1" key="1">
    <citation type="submission" date="2017-12" db="EMBL/GenBank/DDBJ databases">
        <title>FDA dAtabase for Regulatory Grade micrObial Sequences (FDA-ARGOS): Supporting development and validation of Infectious Disease Dx tests.</title>
        <authorList>
            <person name="Kerrigan L."/>
            <person name="Tallon L.J."/>
            <person name="Sadzewicz L."/>
            <person name="Sengamalay N."/>
            <person name="Ott S."/>
            <person name="Godinez A."/>
            <person name="Nagaraj S."/>
            <person name="Vavikolanu K."/>
            <person name="Vyas G."/>
            <person name="Nadendla S."/>
            <person name="Aluvathingal J."/>
            <person name="Sichtig H."/>
        </authorList>
    </citation>
    <scope>NUCLEOTIDE SEQUENCE [LARGE SCALE GENOMIC DNA]</scope>
    <source>
        <strain evidence="1">FDAARGOS_200</strain>
    </source>
</reference>
<name>A0AAX0WYK0_9GAMM</name>
<dbReference type="EMBL" id="NBTX02000004">
    <property type="protein sequence ID" value="PNL61939.1"/>
    <property type="molecule type" value="Genomic_DNA"/>
</dbReference>
<dbReference type="AlphaFoldDB" id="A0AAX0WYK0"/>
<sequence>MSIGKLRFFSTKPPSIGGLASTIERNVPYYRIHGTCPDDGLPIRGSFDRVTIEALSKYLSENKPLITYGGTVALNDLFSGFLKDKEIENGKSGLIVGVAERLIVLSSLYDALLEHTDLPEECTHEAIIESLPAERIIAYITDLKDLLHGEIVRNHFADVNPSLPQTVTLPEMEDSDFVHSVWEMSSKDTLRNEF</sequence>
<protein>
    <submittedName>
        <fullName evidence="1">Uncharacterized protein</fullName>
    </submittedName>
</protein>
<evidence type="ECO:0000313" key="1">
    <source>
        <dbReference type="EMBL" id="PNL61939.1"/>
    </source>
</evidence>
<evidence type="ECO:0000313" key="2">
    <source>
        <dbReference type="Proteomes" id="UP000192511"/>
    </source>
</evidence>
<organism evidence="1 2">
    <name type="scientific">Legionella anisa</name>
    <dbReference type="NCBI Taxonomy" id="28082"/>
    <lineage>
        <taxon>Bacteria</taxon>
        <taxon>Pseudomonadati</taxon>
        <taxon>Pseudomonadota</taxon>
        <taxon>Gammaproteobacteria</taxon>
        <taxon>Legionellales</taxon>
        <taxon>Legionellaceae</taxon>
        <taxon>Legionella</taxon>
    </lineage>
</organism>
<comment type="caution">
    <text evidence="1">The sequence shown here is derived from an EMBL/GenBank/DDBJ whole genome shotgun (WGS) entry which is preliminary data.</text>
</comment>
<proteinExistence type="predicted"/>
<keyword evidence="2" id="KW-1185">Reference proteome</keyword>
<dbReference type="RefSeq" id="WP_019233048.1">
    <property type="nucleotide sequence ID" value="NZ_CAAAHR010000007.1"/>
</dbReference>
<dbReference type="Proteomes" id="UP000192511">
    <property type="component" value="Unassembled WGS sequence"/>
</dbReference>